<dbReference type="GO" id="GO:0016758">
    <property type="term" value="F:hexosyltransferase activity"/>
    <property type="evidence" value="ECO:0007669"/>
    <property type="project" value="UniProtKB-ARBA"/>
</dbReference>
<gene>
    <name evidence="2" type="ORF">BN424_2761</name>
</gene>
<evidence type="ECO:0000313" key="3">
    <source>
        <dbReference type="Proteomes" id="UP000000212"/>
    </source>
</evidence>
<dbReference type="AlphaFoldDB" id="K8EJY3"/>
<feature type="domain" description="Glycosyltransferase 2-like" evidence="1">
    <location>
        <begin position="1"/>
        <end position="159"/>
    </location>
</feature>
<dbReference type="InterPro" id="IPR029044">
    <property type="entry name" value="Nucleotide-diphossugar_trans"/>
</dbReference>
<sequence>MATYNGSSFIKRQLDSIVTQLHEGDEIIIVDDCSSDGTVEIITNDFKEINIRLFVNEFNLGSVASFEKAIKYANGEYIFLADQDDIWLENKVEIMKNSFTHETMLVVHDAYVVDGELNILNNSWNNYNKNTITNNIILNFMKNGFTGCMMAFKRELVTKVLPFPKNIEMHDQWIAQVCMLNKFKIVKINLPLMYYVRHGGNVTGMKKRSLFVQIRGRFKTLKNILRYRKITKKE</sequence>
<dbReference type="Pfam" id="PF00535">
    <property type="entry name" value="Glycos_transf_2"/>
    <property type="match status" value="1"/>
</dbReference>
<dbReference type="EMBL" id="HE999757">
    <property type="protein sequence ID" value="CCO12183.2"/>
    <property type="molecule type" value="Genomic_DNA"/>
</dbReference>
<organism evidence="2 3">
    <name type="scientific">Carnobacterium maltaromaticum LMA28</name>
    <dbReference type="NCBI Taxonomy" id="1234679"/>
    <lineage>
        <taxon>Bacteria</taxon>
        <taxon>Bacillati</taxon>
        <taxon>Bacillota</taxon>
        <taxon>Bacilli</taxon>
        <taxon>Lactobacillales</taxon>
        <taxon>Carnobacteriaceae</taxon>
        <taxon>Carnobacterium</taxon>
    </lineage>
</organism>
<dbReference type="HOGENOM" id="CLU_025996_2_2_9"/>
<accession>K8EJY3</accession>
<dbReference type="KEGG" id="cml:BN424_2761"/>
<dbReference type="PANTHER" id="PTHR22916:SF3">
    <property type="entry name" value="UDP-GLCNAC:BETAGAL BETA-1,3-N-ACETYLGLUCOSAMINYLTRANSFERASE-LIKE PROTEIN 1"/>
    <property type="match status" value="1"/>
</dbReference>
<dbReference type="PANTHER" id="PTHR22916">
    <property type="entry name" value="GLYCOSYLTRANSFERASE"/>
    <property type="match status" value="1"/>
</dbReference>
<dbReference type="Gene3D" id="3.90.550.10">
    <property type="entry name" value="Spore Coat Polysaccharide Biosynthesis Protein SpsA, Chain A"/>
    <property type="match status" value="1"/>
</dbReference>
<dbReference type="SUPFAM" id="SSF53448">
    <property type="entry name" value="Nucleotide-diphospho-sugar transferases"/>
    <property type="match status" value="1"/>
</dbReference>
<evidence type="ECO:0000313" key="2">
    <source>
        <dbReference type="EMBL" id="CCO12183.2"/>
    </source>
</evidence>
<name>K8EJY3_CARML</name>
<dbReference type="eggNOG" id="COG1216">
    <property type="taxonomic scope" value="Bacteria"/>
</dbReference>
<protein>
    <submittedName>
        <fullName evidence="2">Glycosyl transferase 2 family protein</fullName>
    </submittedName>
</protein>
<keyword evidence="2" id="KW-0808">Transferase</keyword>
<evidence type="ECO:0000259" key="1">
    <source>
        <dbReference type="Pfam" id="PF00535"/>
    </source>
</evidence>
<dbReference type="STRING" id="1234679.BN424_2761"/>
<dbReference type="InterPro" id="IPR001173">
    <property type="entry name" value="Glyco_trans_2-like"/>
</dbReference>
<dbReference type="CDD" id="cd04196">
    <property type="entry name" value="GT_2_like_d"/>
    <property type="match status" value="1"/>
</dbReference>
<dbReference type="Proteomes" id="UP000000212">
    <property type="component" value="Chromosome"/>
</dbReference>
<keyword evidence="3" id="KW-1185">Reference proteome</keyword>
<proteinExistence type="predicted"/>
<reference evidence="3" key="1">
    <citation type="journal article" date="2013" name="Genome Announc.">
        <title>Complete Chromosome Sequence of Carnobacterium maltaromaticum LMA 28.</title>
        <authorList>
            <person name="Cailliez-Grimal C."/>
            <person name="Chaillou S."/>
            <person name="Anba-Mondoloni J."/>
            <person name="Loux V."/>
            <person name="Afzal M.I."/>
            <person name="Rahman A."/>
            <person name="Kergourlay G."/>
            <person name="Champomier-Verges M.C."/>
            <person name="Zagorec M."/>
            <person name="Dalgaard P."/>
            <person name="Leisner J.J."/>
            <person name="Prevost H."/>
            <person name="Revol-Junelles A.M."/>
            <person name="Borges F."/>
        </authorList>
    </citation>
    <scope>NUCLEOTIDE SEQUENCE</scope>
    <source>
        <strain evidence="3">LMA28</strain>
    </source>
</reference>